<dbReference type="SUPFAM" id="SSF117396">
    <property type="entry name" value="TM1631-like"/>
    <property type="match status" value="1"/>
</dbReference>
<gene>
    <name evidence="1" type="ORF">Mal33_52740</name>
</gene>
<protein>
    <recommendedName>
        <fullName evidence="3">DUF72 domain-containing protein</fullName>
    </recommendedName>
</protein>
<accession>A0A518J1M2</accession>
<name>A0A518J1M2_9BACT</name>
<dbReference type="Pfam" id="PF01904">
    <property type="entry name" value="DUF72"/>
    <property type="match status" value="1"/>
</dbReference>
<organism evidence="1 2">
    <name type="scientific">Rosistilla oblonga</name>
    <dbReference type="NCBI Taxonomy" id="2527990"/>
    <lineage>
        <taxon>Bacteria</taxon>
        <taxon>Pseudomonadati</taxon>
        <taxon>Planctomycetota</taxon>
        <taxon>Planctomycetia</taxon>
        <taxon>Pirellulales</taxon>
        <taxon>Pirellulaceae</taxon>
        <taxon>Rosistilla</taxon>
    </lineage>
</organism>
<dbReference type="RefSeq" id="WP_145290534.1">
    <property type="nucleotide sequence ID" value="NZ_CP036318.1"/>
</dbReference>
<proteinExistence type="predicted"/>
<sequence length="290" mass="33080">MSPLYRLGCPLWACPDWQGSLYKPGAPAAQWLSQYSRVFRTVEEPISRGGIVDLRKVKRWCRATPDDFRFVLPFPRSVTDDAMLQGELLDLDTFLDLLSVLQDHDRLGPSRLQLPPAFDGPKLPVLEHFLESMPVEFPIAVETQHPDFFADAPAGRKLHRLLKRLRLDRSIVAEWDPDDPVTEAAANESRRIRFPEQVRCDATGPMPMLRLCGARLDQLLVPTWLDVWADVVAEWIVKKKRPYVFIDVENVSDGPVIAEMFHERVQALLPEVAAMPRWPGRGLAVQLQLF</sequence>
<reference evidence="1 2" key="1">
    <citation type="submission" date="2019-02" db="EMBL/GenBank/DDBJ databases">
        <title>Deep-cultivation of Planctomycetes and their phenomic and genomic characterization uncovers novel biology.</title>
        <authorList>
            <person name="Wiegand S."/>
            <person name="Jogler M."/>
            <person name="Boedeker C."/>
            <person name="Pinto D."/>
            <person name="Vollmers J."/>
            <person name="Rivas-Marin E."/>
            <person name="Kohn T."/>
            <person name="Peeters S.H."/>
            <person name="Heuer A."/>
            <person name="Rast P."/>
            <person name="Oberbeckmann S."/>
            <person name="Bunk B."/>
            <person name="Jeske O."/>
            <person name="Meyerdierks A."/>
            <person name="Storesund J.E."/>
            <person name="Kallscheuer N."/>
            <person name="Luecker S."/>
            <person name="Lage O.M."/>
            <person name="Pohl T."/>
            <person name="Merkel B.J."/>
            <person name="Hornburger P."/>
            <person name="Mueller R.-W."/>
            <person name="Bruemmer F."/>
            <person name="Labrenz M."/>
            <person name="Spormann A.M."/>
            <person name="Op den Camp H."/>
            <person name="Overmann J."/>
            <person name="Amann R."/>
            <person name="Jetten M.S.M."/>
            <person name="Mascher T."/>
            <person name="Medema M.H."/>
            <person name="Devos D.P."/>
            <person name="Kaster A.-K."/>
            <person name="Ovreas L."/>
            <person name="Rohde M."/>
            <person name="Galperin M.Y."/>
            <person name="Jogler C."/>
        </authorList>
    </citation>
    <scope>NUCLEOTIDE SEQUENCE [LARGE SCALE GENOMIC DNA]</scope>
    <source>
        <strain evidence="1 2">Mal33</strain>
    </source>
</reference>
<evidence type="ECO:0000313" key="2">
    <source>
        <dbReference type="Proteomes" id="UP000316770"/>
    </source>
</evidence>
<evidence type="ECO:0000313" key="1">
    <source>
        <dbReference type="EMBL" id="QDV59246.1"/>
    </source>
</evidence>
<dbReference type="Gene3D" id="3.20.20.410">
    <property type="entry name" value="Protein of unknown function UPF0759"/>
    <property type="match status" value="1"/>
</dbReference>
<evidence type="ECO:0008006" key="3">
    <source>
        <dbReference type="Google" id="ProtNLM"/>
    </source>
</evidence>
<dbReference type="AlphaFoldDB" id="A0A518J1M2"/>
<dbReference type="InterPro" id="IPR036520">
    <property type="entry name" value="UPF0759_sf"/>
</dbReference>
<keyword evidence="2" id="KW-1185">Reference proteome</keyword>
<dbReference type="InterPro" id="IPR002763">
    <property type="entry name" value="DUF72"/>
</dbReference>
<dbReference type="EMBL" id="CP036318">
    <property type="protein sequence ID" value="QDV59246.1"/>
    <property type="molecule type" value="Genomic_DNA"/>
</dbReference>
<dbReference type="PANTHER" id="PTHR30348:SF9">
    <property type="entry name" value="UPF0759 PROTEIN YECE"/>
    <property type="match status" value="1"/>
</dbReference>
<dbReference type="PANTHER" id="PTHR30348">
    <property type="entry name" value="UNCHARACTERIZED PROTEIN YECE"/>
    <property type="match status" value="1"/>
</dbReference>
<dbReference type="Proteomes" id="UP000316770">
    <property type="component" value="Chromosome"/>
</dbReference>